<feature type="domain" description="AMP-dependent synthetase/ligase" evidence="1">
    <location>
        <begin position="89"/>
        <end position="283"/>
    </location>
</feature>
<organism evidence="3">
    <name type="scientific">uncultured bacterium 1116</name>
    <dbReference type="NCBI Taxonomy" id="548899"/>
    <lineage>
        <taxon>Bacteria</taxon>
        <taxon>environmental samples</taxon>
    </lineage>
</organism>
<dbReference type="Pfam" id="PF14535">
    <property type="entry name" value="AMP-binding_C_2"/>
    <property type="match status" value="1"/>
</dbReference>
<feature type="domain" description="AMP-dependent ligase C-terminal" evidence="2">
    <location>
        <begin position="335"/>
        <end position="427"/>
    </location>
</feature>
<evidence type="ECO:0000259" key="2">
    <source>
        <dbReference type="Pfam" id="PF14535"/>
    </source>
</evidence>
<dbReference type="PANTHER" id="PTHR43845:SF1">
    <property type="entry name" value="BLR5969 PROTEIN"/>
    <property type="match status" value="1"/>
</dbReference>
<dbReference type="InterPro" id="IPR028154">
    <property type="entry name" value="AMP-dep_Lig_C"/>
</dbReference>
<dbReference type="InterPro" id="IPR000873">
    <property type="entry name" value="AMP-dep_synth/lig_dom"/>
</dbReference>
<reference evidence="3" key="1">
    <citation type="journal article" date="2009" name="Appl. Environ. Microbiol.">
        <title>Characterization of denitrification gene clusters of soil bacteria via a metagenomic approach.</title>
        <authorList>
            <person name="Demaneche S."/>
            <person name="Philippot L."/>
            <person name="David M.M."/>
            <person name="Navarro E."/>
            <person name="Vogel T.M."/>
            <person name="Simonet P."/>
        </authorList>
    </citation>
    <scope>NUCLEOTIDE SEQUENCE</scope>
</reference>
<dbReference type="Gene3D" id="3.40.50.12780">
    <property type="entry name" value="N-terminal domain of ligase-like"/>
    <property type="match status" value="1"/>
</dbReference>
<keyword evidence="3" id="KW-0436">Ligase</keyword>
<dbReference type="EMBL" id="EU910856">
    <property type="protein sequence ID" value="ACF98159.1"/>
    <property type="molecule type" value="Genomic_DNA"/>
</dbReference>
<accession>B8R903</accession>
<dbReference type="PANTHER" id="PTHR43845">
    <property type="entry name" value="BLR5969 PROTEIN"/>
    <property type="match status" value="1"/>
</dbReference>
<dbReference type="SUPFAM" id="SSF56801">
    <property type="entry name" value="Acetyl-CoA synthetase-like"/>
    <property type="match status" value="1"/>
</dbReference>
<evidence type="ECO:0000259" key="1">
    <source>
        <dbReference type="Pfam" id="PF00501"/>
    </source>
</evidence>
<evidence type="ECO:0000313" key="3">
    <source>
        <dbReference type="EMBL" id="ACF98159.1"/>
    </source>
</evidence>
<dbReference type="InterPro" id="IPR045851">
    <property type="entry name" value="AMP-bd_C_sf"/>
</dbReference>
<sequence length="428" mass="47171">MPLPIPKSEAEIARIQSVRKRLAFERARTAPFHKKRLAGIDSAKLDDPAEWRKIPILHKEELRALSERQFYDEFNIAPRDTIWEYWRSGGSTGKPLFYPRSFEDAPYCLLSFARGLECAGVAKGDTAHISYPLGIHPVGHMYARVCQAAGVGVNWAGSGAGTPSAVQIQLLRDLKPTVWMGMSSYGIHLANMAEAAGIDLTAIGVKKIVPSAEPLSAAKRAKIERCWGAKVHDTFGMTECGLMGAEDAGHDGLRLWTDMFFCEVLDPDTWAPVKDGEIGTLVTTSLFTNHATPFIRWSSGDLVSLHRKGKHDGPFSVFPLLRHANRTTGFFKVRGVNINHSEFEDMMFAEPEVNDFKCEIVSAGDLDQLRVSFEAKRGADAAALSAALSARIKKMFEVTPDLVILEAGTLAREFEGAVKAPRFVDRRG</sequence>
<dbReference type="Gene3D" id="3.30.300.30">
    <property type="match status" value="1"/>
</dbReference>
<dbReference type="Pfam" id="PF00501">
    <property type="entry name" value="AMP-binding"/>
    <property type="match status" value="1"/>
</dbReference>
<proteinExistence type="predicted"/>
<name>B8R903_9BACT</name>
<dbReference type="AlphaFoldDB" id="B8R903"/>
<dbReference type="GO" id="GO:0016874">
    <property type="term" value="F:ligase activity"/>
    <property type="evidence" value="ECO:0007669"/>
    <property type="project" value="UniProtKB-KW"/>
</dbReference>
<dbReference type="InterPro" id="IPR042099">
    <property type="entry name" value="ANL_N_sf"/>
</dbReference>
<protein>
    <submittedName>
        <fullName evidence="3">Putative phenylacetate-CoA ligase</fullName>
    </submittedName>
</protein>